<organism evidence="2 3">
    <name type="scientific">Phialocephala subalpina</name>
    <dbReference type="NCBI Taxonomy" id="576137"/>
    <lineage>
        <taxon>Eukaryota</taxon>
        <taxon>Fungi</taxon>
        <taxon>Dikarya</taxon>
        <taxon>Ascomycota</taxon>
        <taxon>Pezizomycotina</taxon>
        <taxon>Leotiomycetes</taxon>
        <taxon>Helotiales</taxon>
        <taxon>Mollisiaceae</taxon>
        <taxon>Phialocephala</taxon>
        <taxon>Phialocephala fortinii species complex</taxon>
    </lineage>
</organism>
<protein>
    <submittedName>
        <fullName evidence="2">Uncharacterized protein</fullName>
    </submittedName>
</protein>
<proteinExistence type="predicted"/>
<feature type="region of interest" description="Disordered" evidence="1">
    <location>
        <begin position="141"/>
        <end position="165"/>
    </location>
</feature>
<evidence type="ECO:0000313" key="2">
    <source>
        <dbReference type="EMBL" id="CZR58912.1"/>
    </source>
</evidence>
<accession>A0A1L7X1N2</accession>
<dbReference type="Proteomes" id="UP000184330">
    <property type="component" value="Unassembled WGS sequence"/>
</dbReference>
<dbReference type="AlphaFoldDB" id="A0A1L7X1N2"/>
<name>A0A1L7X1N2_9HELO</name>
<gene>
    <name evidence="2" type="ORF">PAC_08804</name>
</gene>
<evidence type="ECO:0000313" key="3">
    <source>
        <dbReference type="Proteomes" id="UP000184330"/>
    </source>
</evidence>
<reference evidence="2 3" key="1">
    <citation type="submission" date="2016-03" db="EMBL/GenBank/DDBJ databases">
        <authorList>
            <person name="Ploux O."/>
        </authorList>
    </citation>
    <scope>NUCLEOTIDE SEQUENCE [LARGE SCALE GENOMIC DNA]</scope>
    <source>
        <strain evidence="2 3">UAMH 11012</strain>
    </source>
</reference>
<evidence type="ECO:0000256" key="1">
    <source>
        <dbReference type="SAM" id="MobiDB-lite"/>
    </source>
</evidence>
<keyword evidence="3" id="KW-1185">Reference proteome</keyword>
<dbReference type="EMBL" id="FJOG01000013">
    <property type="protein sequence ID" value="CZR58912.1"/>
    <property type="molecule type" value="Genomic_DNA"/>
</dbReference>
<sequence>MAVAQAQSCLRCPTIVHLSSSKELRRGYQQGLFDFRFQERHFSTWQNDLQYAERNNQVLQMVEICETSRLNLLLQMQQGRLTNHQEPREREPTFRMRKIRLVETALEARSLRNASLRSAVRHVEQISETQVLPNAIPLLAAGDTSEDRGPPNTTPGSAIGGTSEA</sequence>